<comment type="subcellular location">
    <subcellularLocation>
        <location evidence="1">Secreted</location>
    </subcellularLocation>
</comment>
<dbReference type="GO" id="GO:0004867">
    <property type="term" value="F:serine-type endopeptidase inhibitor activity"/>
    <property type="evidence" value="ECO:0007669"/>
    <property type="project" value="UniProtKB-KW"/>
</dbReference>
<dbReference type="SUPFAM" id="SSF47686">
    <property type="entry name" value="Anaphylotoxins (complement system)"/>
    <property type="match status" value="1"/>
</dbReference>
<dbReference type="SUPFAM" id="SSF49373">
    <property type="entry name" value="Invasin/intimin cell-adhesion fragments"/>
    <property type="match status" value="1"/>
</dbReference>
<keyword evidence="3" id="KW-0964">Secreted</keyword>
<evidence type="ECO:0000256" key="6">
    <source>
        <dbReference type="ARBA" id="ARBA00022900"/>
    </source>
</evidence>
<comment type="caution">
    <text evidence="11">The sequence shown here is derived from an EMBL/GenBank/DDBJ whole genome shotgun (WGS) entry which is preliminary data.</text>
</comment>
<protein>
    <recommendedName>
        <fullName evidence="10">Anaphylatoxin-like domain-containing protein</fullName>
    </recommendedName>
</protein>
<evidence type="ECO:0000313" key="11">
    <source>
        <dbReference type="EMBL" id="KAJ8354546.1"/>
    </source>
</evidence>
<reference evidence="11" key="1">
    <citation type="journal article" date="2023" name="Science">
        <title>Genome structures resolve the early diversification of teleost fishes.</title>
        <authorList>
            <person name="Parey E."/>
            <person name="Louis A."/>
            <person name="Montfort J."/>
            <person name="Bouchez O."/>
            <person name="Roques C."/>
            <person name="Iampietro C."/>
            <person name="Lluch J."/>
            <person name="Castinel A."/>
            <person name="Donnadieu C."/>
            <person name="Desvignes T."/>
            <person name="Floi Bucao C."/>
            <person name="Jouanno E."/>
            <person name="Wen M."/>
            <person name="Mejri S."/>
            <person name="Dirks R."/>
            <person name="Jansen H."/>
            <person name="Henkel C."/>
            <person name="Chen W.J."/>
            <person name="Zahm M."/>
            <person name="Cabau C."/>
            <person name="Klopp C."/>
            <person name="Thompson A.W."/>
            <person name="Robinson-Rechavi M."/>
            <person name="Braasch I."/>
            <person name="Lecointre G."/>
            <person name="Bobe J."/>
            <person name="Postlethwait J.H."/>
            <person name="Berthelot C."/>
            <person name="Roest Crollius H."/>
            <person name="Guiguen Y."/>
        </authorList>
    </citation>
    <scope>NUCLEOTIDE SEQUENCE</scope>
    <source>
        <strain evidence="11">WJC10195</strain>
    </source>
</reference>
<dbReference type="InterPro" id="IPR008964">
    <property type="entry name" value="Invasin/intimin_cell_adhesion"/>
</dbReference>
<dbReference type="Pfam" id="PF17789">
    <property type="entry name" value="MG4"/>
    <property type="match status" value="1"/>
</dbReference>
<dbReference type="InterPro" id="IPR008930">
    <property type="entry name" value="Terpenoid_cyclase/PrenylTrfase"/>
</dbReference>
<gene>
    <name evidence="11" type="ORF">SKAU_G00221130</name>
</gene>
<feature type="signal peptide" evidence="9">
    <location>
        <begin position="1"/>
        <end position="22"/>
    </location>
</feature>
<dbReference type="InterPro" id="IPR011626">
    <property type="entry name" value="Alpha-macroglobulin_TED"/>
</dbReference>
<dbReference type="SMART" id="SM00104">
    <property type="entry name" value="ANATO"/>
    <property type="match status" value="1"/>
</dbReference>
<dbReference type="SMART" id="SM01360">
    <property type="entry name" value="A2M"/>
    <property type="match status" value="1"/>
</dbReference>
<evidence type="ECO:0000256" key="8">
    <source>
        <dbReference type="ARBA" id="ARBA00023180"/>
    </source>
</evidence>
<dbReference type="FunFam" id="2.60.40.1930:FF:000001">
    <property type="entry name" value="CD109 isoform 3"/>
    <property type="match status" value="1"/>
</dbReference>
<evidence type="ECO:0000256" key="1">
    <source>
        <dbReference type="ARBA" id="ARBA00004613"/>
    </source>
</evidence>
<keyword evidence="5 9" id="KW-0732">Signal</keyword>
<dbReference type="InterPro" id="IPR011625">
    <property type="entry name" value="A2M_N_BRD"/>
</dbReference>
<dbReference type="SMART" id="SM01419">
    <property type="entry name" value="Thiol-ester_cl"/>
    <property type="match status" value="1"/>
</dbReference>
<dbReference type="AlphaFoldDB" id="A0A9Q1FB99"/>
<sequence length="1106" mass="122891">MPSSVYLLLCLSYAVLPVSTSGRFLVTAPSVFHVGMKERVSVQLLQSPRDVSLYLEDETTGLVVSNKVTISPTEDRAIQTVELEVNRDQISELDIFRTETPYLLLVYDDQPEKRDMVRVLVSQHRGHIFIQTDQPIYNPTQKVKFRIFTLDHSMRPHTEPVHISVINSGGNTVKRMLQNPDGGIVSDYLKIPDVSEPGVWKIVAHYQGDEKNAVTREFQVKKFVLPSFEVSIQPMESYFLADWEQFNFTILASYSYGETVNGAFHCRFGVREEGTDGSEGGKAQTVFIRGLEKAGSVKDGEAVVSVQRSQILNLLNRNNIDPVDLKQLAQNGARFYITASVTDIYSGELQETEVVLPIVANRYSVDLSRTRSYFIPKVSFKVQAVVRFPNGSPAPDVKVEIQTPVSNLKSQTATTDSEGIVNFFFSIPEDTPAAKITAIVDGQQHEMTALPASSPSRSFLFISMNSKVVTPGVGISADIDFITTGDRPLDGNIYYMVLSRGELRKSDKVTAQEATSIMLSISSDLTPSFRLIGYYYNQGGEIIADSVWVDVKDVCEGKISLSSKKTYRPGSKAELEIDLHGQKAKVALLAVDKAIYALNAQNKLTPKQVFSSMQSYDLGCSYTGGRDTAAVFNDAGLSFISHSSTSRSQMRKGFACERGFRRQKRSLNLQKLMRSKVSSYTDEKLQKCCQDGFTLIPMTLSCEERARRVSRAGKEEACLSAFLDCCREGVKQRDIKMRQEALKGRGRTADIGEMEDFFDTNVGNIRRFFETSFEFREFDVNGEKKHSLILPDSITTWEIQAVSLSASHGFCVSEPHELLVFKELFIALRLPYSVKRYEQLFITAVIYNYGHDKRELSIHMKSEEGLCSPGSASSLSYVNVTVSAGSAKTVTFSAVPMVTGKIPVTLLLYDKKEEMGRDTIQKTLLVVTEGIEKREEMSYFLDIDGRSGKSFEIDGYLPNSTVPDTGTNLFVRIEGEVFGKATVLPLLSTSGVEGLLRAPFGCAEQTMIMMSPTALALRYLDLSLAWKELPPKTRDTALAHIENAYSRILTFKKEDASYGAWLNHPASNWLTALVVKVMSLVLDRQLAGRGGPRAPGHGVCVRAGDL</sequence>
<evidence type="ECO:0000259" key="10">
    <source>
        <dbReference type="PROSITE" id="PS01178"/>
    </source>
</evidence>
<keyword evidence="7" id="KW-1015">Disulfide bond</keyword>
<dbReference type="Pfam" id="PF01835">
    <property type="entry name" value="MG2"/>
    <property type="match status" value="1"/>
</dbReference>
<dbReference type="Pfam" id="PF00207">
    <property type="entry name" value="A2M"/>
    <property type="match status" value="1"/>
</dbReference>
<dbReference type="GO" id="GO:0005615">
    <property type="term" value="C:extracellular space"/>
    <property type="evidence" value="ECO:0007669"/>
    <property type="project" value="InterPro"/>
</dbReference>
<dbReference type="InterPro" id="IPR001599">
    <property type="entry name" value="Macroglobln_a2"/>
</dbReference>
<comment type="similarity">
    <text evidence="2">Belongs to the protease inhibitor I39 (alpha-2-macroglobulin) family.</text>
</comment>
<dbReference type="Gene3D" id="2.60.120.1540">
    <property type="match status" value="1"/>
</dbReference>
<dbReference type="OrthoDB" id="6359008at2759"/>
<keyword evidence="6" id="KW-0722">Serine protease inhibitor</keyword>
<dbReference type="InterPro" id="IPR041555">
    <property type="entry name" value="MG3"/>
</dbReference>
<dbReference type="SMART" id="SM01359">
    <property type="entry name" value="A2M_N_2"/>
    <property type="match status" value="1"/>
</dbReference>
<dbReference type="EMBL" id="JAINUF010000007">
    <property type="protein sequence ID" value="KAJ8354546.1"/>
    <property type="molecule type" value="Genomic_DNA"/>
</dbReference>
<dbReference type="PROSITE" id="PS00477">
    <property type="entry name" value="ALPHA_2_MACROGLOBULIN"/>
    <property type="match status" value="1"/>
</dbReference>
<name>A0A9Q1FB99_SYNKA</name>
<evidence type="ECO:0000256" key="3">
    <source>
        <dbReference type="ARBA" id="ARBA00022525"/>
    </source>
</evidence>
<evidence type="ECO:0000256" key="5">
    <source>
        <dbReference type="ARBA" id="ARBA00022729"/>
    </source>
</evidence>
<dbReference type="PROSITE" id="PS01178">
    <property type="entry name" value="ANAPHYLATOXIN_2"/>
    <property type="match status" value="1"/>
</dbReference>
<dbReference type="Pfam" id="PF17791">
    <property type="entry name" value="MG3"/>
    <property type="match status" value="1"/>
</dbReference>
<dbReference type="InterPro" id="IPR040839">
    <property type="entry name" value="MG4"/>
</dbReference>
<evidence type="ECO:0000256" key="4">
    <source>
        <dbReference type="ARBA" id="ARBA00022690"/>
    </source>
</evidence>
<dbReference type="InterPro" id="IPR047565">
    <property type="entry name" value="Alpha-macroglob_thiol-ester_cl"/>
</dbReference>
<dbReference type="CDD" id="cd00017">
    <property type="entry name" value="ANATO"/>
    <property type="match status" value="1"/>
</dbReference>
<dbReference type="Proteomes" id="UP001152622">
    <property type="component" value="Chromosome 7"/>
</dbReference>
<keyword evidence="4" id="KW-0646">Protease inhibitor</keyword>
<feature type="domain" description="Anaphylatoxin-like" evidence="10">
    <location>
        <begin position="688"/>
        <end position="726"/>
    </location>
</feature>
<dbReference type="Gene3D" id="2.20.130.20">
    <property type="match status" value="1"/>
</dbReference>
<dbReference type="InterPro" id="IPR050473">
    <property type="entry name" value="A2M/Complement_sys"/>
</dbReference>
<dbReference type="Gene3D" id="1.50.10.20">
    <property type="match status" value="1"/>
</dbReference>
<evidence type="ECO:0000256" key="9">
    <source>
        <dbReference type="SAM" id="SignalP"/>
    </source>
</evidence>
<dbReference type="Gene3D" id="1.20.91.20">
    <property type="entry name" value="Anaphylotoxins (complement system)"/>
    <property type="match status" value="1"/>
</dbReference>
<evidence type="ECO:0000256" key="2">
    <source>
        <dbReference type="ARBA" id="ARBA00010952"/>
    </source>
</evidence>
<dbReference type="Gene3D" id="2.60.40.1930">
    <property type="match status" value="3"/>
</dbReference>
<dbReference type="PANTHER" id="PTHR11412">
    <property type="entry name" value="MACROGLOBULIN / COMPLEMENT"/>
    <property type="match status" value="1"/>
</dbReference>
<dbReference type="PANTHER" id="PTHR11412:SF144">
    <property type="entry name" value="COMPLEMENT C4-B"/>
    <property type="match status" value="1"/>
</dbReference>
<dbReference type="InterPro" id="IPR019742">
    <property type="entry name" value="MacrogloblnA2_CS"/>
</dbReference>
<keyword evidence="12" id="KW-1185">Reference proteome</keyword>
<dbReference type="SUPFAM" id="SSF48239">
    <property type="entry name" value="Terpenoid cyclases/Protein prenyltransferases"/>
    <property type="match status" value="1"/>
</dbReference>
<dbReference type="InterPro" id="IPR018081">
    <property type="entry name" value="Anaphylatoxin_comp_syst"/>
</dbReference>
<evidence type="ECO:0000256" key="7">
    <source>
        <dbReference type="ARBA" id="ARBA00023157"/>
    </source>
</evidence>
<dbReference type="InterPro" id="IPR002890">
    <property type="entry name" value="MG2"/>
</dbReference>
<feature type="chain" id="PRO_5040145044" description="Anaphylatoxin-like domain-containing protein" evidence="9">
    <location>
        <begin position="23"/>
        <end position="1106"/>
    </location>
</feature>
<accession>A0A9Q1FB99</accession>
<dbReference type="Gene3D" id="2.60.40.1940">
    <property type="match status" value="1"/>
</dbReference>
<keyword evidence="8" id="KW-0325">Glycoprotein</keyword>
<dbReference type="Gene3D" id="6.20.50.160">
    <property type="match status" value="1"/>
</dbReference>
<dbReference type="GO" id="GO:0006956">
    <property type="term" value="P:complement activation"/>
    <property type="evidence" value="ECO:0007669"/>
    <property type="project" value="TreeGrafter"/>
</dbReference>
<dbReference type="FunFam" id="2.60.40.10:FF:000155">
    <property type="entry name" value="complement C3 isoform X1"/>
    <property type="match status" value="1"/>
</dbReference>
<dbReference type="Pfam" id="PF07703">
    <property type="entry name" value="A2M_BRD"/>
    <property type="match status" value="1"/>
</dbReference>
<proteinExistence type="inferred from homology"/>
<dbReference type="Gene3D" id="2.60.40.10">
    <property type="entry name" value="Immunoglobulins"/>
    <property type="match status" value="2"/>
</dbReference>
<dbReference type="InterPro" id="IPR000020">
    <property type="entry name" value="Anaphylatoxin/fibulin"/>
</dbReference>
<dbReference type="InterPro" id="IPR013783">
    <property type="entry name" value="Ig-like_fold"/>
</dbReference>
<evidence type="ECO:0000313" key="12">
    <source>
        <dbReference type="Proteomes" id="UP001152622"/>
    </source>
</evidence>
<dbReference type="Pfam" id="PF07678">
    <property type="entry name" value="TED_complement"/>
    <property type="match status" value="1"/>
</dbReference>
<organism evidence="11 12">
    <name type="scientific">Synaphobranchus kaupii</name>
    <name type="common">Kaup's arrowtooth eel</name>
    <dbReference type="NCBI Taxonomy" id="118154"/>
    <lineage>
        <taxon>Eukaryota</taxon>
        <taxon>Metazoa</taxon>
        <taxon>Chordata</taxon>
        <taxon>Craniata</taxon>
        <taxon>Vertebrata</taxon>
        <taxon>Euteleostomi</taxon>
        <taxon>Actinopterygii</taxon>
        <taxon>Neopterygii</taxon>
        <taxon>Teleostei</taxon>
        <taxon>Anguilliformes</taxon>
        <taxon>Synaphobranchidae</taxon>
        <taxon>Synaphobranchus</taxon>
    </lineage>
</organism>
<dbReference type="Pfam" id="PF01821">
    <property type="entry name" value="ANATO"/>
    <property type="match status" value="1"/>
</dbReference>